<dbReference type="EMBL" id="AZFA01000008">
    <property type="protein sequence ID" value="KRL67017.1"/>
    <property type="molecule type" value="Genomic_DNA"/>
</dbReference>
<comment type="caution">
    <text evidence="3">The sequence shown here is derived from an EMBL/GenBank/DDBJ whole genome shotgun (WGS) entry which is preliminary data.</text>
</comment>
<feature type="compositionally biased region" description="Polar residues" evidence="1">
    <location>
        <begin position="92"/>
        <end position="108"/>
    </location>
</feature>
<dbReference type="RefSeq" id="WP_010625133.1">
    <property type="nucleotide sequence ID" value="NZ_AZFA01000008.1"/>
</dbReference>
<evidence type="ECO:0000256" key="1">
    <source>
        <dbReference type="SAM" id="MobiDB-lite"/>
    </source>
</evidence>
<feature type="region of interest" description="Disordered" evidence="1">
    <location>
        <begin position="92"/>
        <end position="114"/>
    </location>
</feature>
<evidence type="ECO:0000256" key="2">
    <source>
        <dbReference type="SAM" id="SignalP"/>
    </source>
</evidence>
<feature type="compositionally biased region" description="Low complexity" evidence="1">
    <location>
        <begin position="183"/>
        <end position="230"/>
    </location>
</feature>
<reference evidence="3 4" key="1">
    <citation type="journal article" date="2015" name="Genome Announc.">
        <title>Expanding the biotechnology potential of lactobacilli through comparative genomics of 213 strains and associated genera.</title>
        <authorList>
            <person name="Sun Z."/>
            <person name="Harris H.M."/>
            <person name="McCann A."/>
            <person name="Guo C."/>
            <person name="Argimon S."/>
            <person name="Zhang W."/>
            <person name="Yang X."/>
            <person name="Jeffery I.B."/>
            <person name="Cooney J.C."/>
            <person name="Kagawa T.F."/>
            <person name="Liu W."/>
            <person name="Song Y."/>
            <person name="Salvetti E."/>
            <person name="Wrobel A."/>
            <person name="Rasinkangas P."/>
            <person name="Parkhill J."/>
            <person name="Rea M.C."/>
            <person name="O'Sullivan O."/>
            <person name="Ritari J."/>
            <person name="Douillard F.P."/>
            <person name="Paul Ross R."/>
            <person name="Yang R."/>
            <person name="Briner A.E."/>
            <person name="Felis G.E."/>
            <person name="de Vos W.M."/>
            <person name="Barrangou R."/>
            <person name="Klaenhammer T.R."/>
            <person name="Caufield P.W."/>
            <person name="Cui Y."/>
            <person name="Zhang H."/>
            <person name="O'Toole P.W."/>
        </authorList>
    </citation>
    <scope>NUCLEOTIDE SEQUENCE [LARGE SCALE GENOMIC DNA]</scope>
    <source>
        <strain evidence="3 4">DSM 14857</strain>
    </source>
</reference>
<feature type="signal peptide" evidence="2">
    <location>
        <begin position="1"/>
        <end position="27"/>
    </location>
</feature>
<keyword evidence="4" id="KW-1185">Reference proteome</keyword>
<evidence type="ECO:0000313" key="3">
    <source>
        <dbReference type="EMBL" id="KRL67017.1"/>
    </source>
</evidence>
<feature type="region of interest" description="Disordered" evidence="1">
    <location>
        <begin position="183"/>
        <end position="265"/>
    </location>
</feature>
<dbReference type="Proteomes" id="UP000051647">
    <property type="component" value="Unassembled WGS sequence"/>
</dbReference>
<dbReference type="PROSITE" id="PS51257">
    <property type="entry name" value="PROKAR_LIPOPROTEIN"/>
    <property type="match status" value="1"/>
</dbReference>
<dbReference type="STRING" id="1423815.FC27_GL002131"/>
<dbReference type="PATRIC" id="fig|1423815.3.peg.2184"/>
<evidence type="ECO:0000313" key="4">
    <source>
        <dbReference type="Proteomes" id="UP000051647"/>
    </source>
</evidence>
<sequence length="299" mass="31713">MKRTITLLVTISASLLLLAGCSSSSNGGNNDLYNTAMDNGNSAVSKKDYSQALAYFTSANDAKSDKSAKANKEQAKNLVGAQKSMSNHDFNTAKDQLSDVRSQSNGSSAMKDRAKTMLSQVKKIKSNRSDLNKSVKNASDMIDNGESSQAMSLLKTVLDFDGINGKYYSDIYKKAVNLLADNASTSSSSTTTKSNDSNDTTSDSNNTSSNNSDSSSNSADTNSSSSDSSNPASKGDFDVESRKVDGKKITDSDISKARQDLTSQGVKNVAAWSDNDIVKAIKNASKDGRTTIKASDIKN</sequence>
<keyword evidence="2" id="KW-0732">Signal</keyword>
<gene>
    <name evidence="3" type="ORF">FC27_GL002131</name>
</gene>
<protein>
    <submittedName>
        <fullName evidence="3">Lipoprotein</fullName>
    </submittedName>
</protein>
<keyword evidence="3" id="KW-0449">Lipoprotein</keyword>
<proteinExistence type="predicted"/>
<dbReference type="OrthoDB" id="2328476at2"/>
<accession>A0A0R1SEA1</accession>
<dbReference type="AlphaFoldDB" id="A0A0R1SEA1"/>
<dbReference type="eggNOG" id="ENOG5033C2F">
    <property type="taxonomic scope" value="Bacteria"/>
</dbReference>
<organism evidence="3 4">
    <name type="scientific">Companilactobacillus versmoldensis DSM 14857 = KCTC 3814</name>
    <dbReference type="NCBI Taxonomy" id="1423815"/>
    <lineage>
        <taxon>Bacteria</taxon>
        <taxon>Bacillati</taxon>
        <taxon>Bacillota</taxon>
        <taxon>Bacilli</taxon>
        <taxon>Lactobacillales</taxon>
        <taxon>Lactobacillaceae</taxon>
        <taxon>Companilactobacillus</taxon>
    </lineage>
</organism>
<name>A0A0R1SEA1_9LACO</name>
<feature type="compositionally biased region" description="Basic and acidic residues" evidence="1">
    <location>
        <begin position="235"/>
        <end position="259"/>
    </location>
</feature>
<feature type="chain" id="PRO_5038923280" evidence="2">
    <location>
        <begin position="28"/>
        <end position="299"/>
    </location>
</feature>